<dbReference type="InterPro" id="IPR047676">
    <property type="entry name" value="FxLYD_dom"/>
</dbReference>
<dbReference type="NCBIfam" id="NF038353">
    <property type="entry name" value="FxLYD_dom"/>
    <property type="match status" value="1"/>
</dbReference>
<reference evidence="1 2" key="1">
    <citation type="submission" date="2023-05" db="EMBL/GenBank/DDBJ databases">
        <title>Draft genome sequence of Streptomyces sp. B-S-A12 isolated from a cave soil in Thailand.</title>
        <authorList>
            <person name="Chamroensaksri N."/>
            <person name="Muangham S."/>
        </authorList>
    </citation>
    <scope>NUCLEOTIDE SEQUENCE [LARGE SCALE GENOMIC DNA]</scope>
    <source>
        <strain evidence="1 2">B-S-A12</strain>
    </source>
</reference>
<organism evidence="1 2">
    <name type="scientific">Streptomyces luteolus</name>
    <dbReference type="NCBI Taxonomy" id="3043615"/>
    <lineage>
        <taxon>Bacteria</taxon>
        <taxon>Bacillati</taxon>
        <taxon>Actinomycetota</taxon>
        <taxon>Actinomycetes</taxon>
        <taxon>Kitasatosporales</taxon>
        <taxon>Streptomycetaceae</taxon>
        <taxon>Streptomyces</taxon>
    </lineage>
</organism>
<name>A0ABT6STW8_9ACTN</name>
<dbReference type="RefSeq" id="WP_282534968.1">
    <property type="nucleotide sequence ID" value="NZ_JASCIS010000009.1"/>
</dbReference>
<comment type="caution">
    <text evidence="1">The sequence shown here is derived from an EMBL/GenBank/DDBJ whole genome shotgun (WGS) entry which is preliminary data.</text>
</comment>
<gene>
    <name evidence="1" type="ORF">QIT00_10850</name>
</gene>
<protein>
    <submittedName>
        <fullName evidence="1">FxLYD domain-containing protein</fullName>
    </submittedName>
</protein>
<evidence type="ECO:0000313" key="2">
    <source>
        <dbReference type="Proteomes" id="UP001237105"/>
    </source>
</evidence>
<dbReference type="EMBL" id="JASCIS010000009">
    <property type="protein sequence ID" value="MDI3419055.1"/>
    <property type="molecule type" value="Genomic_DNA"/>
</dbReference>
<dbReference type="Proteomes" id="UP001237105">
    <property type="component" value="Unassembled WGS sequence"/>
</dbReference>
<sequence>MNKPQSPQKMDTGMKVTIGVMSGIVALGVAGAAMGVGQAEAEDDAASSTAALSEENPVAKDFELGAFTIRDHGNGMRLGNATVTITNHSSKTSDYSATIAFLDKDGQRIAEDWVSTNSLRPGQSEKQYVGTLIQSEDLDKVAKVQVADSSRWAGL</sequence>
<keyword evidence="2" id="KW-1185">Reference proteome</keyword>
<accession>A0ABT6STW8</accession>
<proteinExistence type="predicted"/>
<evidence type="ECO:0000313" key="1">
    <source>
        <dbReference type="EMBL" id="MDI3419055.1"/>
    </source>
</evidence>